<dbReference type="PANTHER" id="PTHR43772">
    <property type="entry name" value="ENDO-1,4-BETA-XYLANASE"/>
    <property type="match status" value="1"/>
</dbReference>
<dbReference type="OrthoDB" id="9801455at2"/>
<keyword evidence="9" id="KW-1185">Reference proteome</keyword>
<evidence type="ECO:0000256" key="2">
    <source>
        <dbReference type="ARBA" id="ARBA00022651"/>
    </source>
</evidence>
<dbReference type="EMBL" id="FQYX01000003">
    <property type="protein sequence ID" value="SHI56713.1"/>
    <property type="molecule type" value="Genomic_DNA"/>
</dbReference>
<feature type="site" description="Important for catalytic activity, responsible for pKa modulation of the active site Glu and correct orientation of both the proton donor and substrate" evidence="6">
    <location>
        <position position="194"/>
    </location>
</feature>
<keyword evidence="4" id="KW-0119">Carbohydrate metabolism</keyword>
<dbReference type="STRING" id="558155.SAMN04487911_103102"/>
<accession>A0A1M6C6Y8</accession>
<evidence type="ECO:0000313" key="8">
    <source>
        <dbReference type="EMBL" id="SHI56713.1"/>
    </source>
</evidence>
<organism evidence="8 9">
    <name type="scientific">Arenibacter nanhaiticus</name>
    <dbReference type="NCBI Taxonomy" id="558155"/>
    <lineage>
        <taxon>Bacteria</taxon>
        <taxon>Pseudomonadati</taxon>
        <taxon>Bacteroidota</taxon>
        <taxon>Flavobacteriia</taxon>
        <taxon>Flavobacteriales</taxon>
        <taxon>Flavobacteriaceae</taxon>
        <taxon>Arenibacter</taxon>
    </lineage>
</organism>
<evidence type="ECO:0000256" key="5">
    <source>
        <dbReference type="ARBA" id="ARBA00023295"/>
    </source>
</evidence>
<keyword evidence="2" id="KW-0624">Polysaccharide degradation</keyword>
<keyword evidence="3 7" id="KW-0378">Hydrolase</keyword>
<reference evidence="8 9" key="1">
    <citation type="submission" date="2016-11" db="EMBL/GenBank/DDBJ databases">
        <authorList>
            <person name="Jaros S."/>
            <person name="Januszkiewicz K."/>
            <person name="Wedrychowicz H."/>
        </authorList>
    </citation>
    <scope>NUCLEOTIDE SEQUENCE [LARGE SCALE GENOMIC DNA]</scope>
    <source>
        <strain evidence="8 9">CGMCC 1.8863</strain>
    </source>
</reference>
<evidence type="ECO:0000256" key="3">
    <source>
        <dbReference type="ARBA" id="ARBA00022801"/>
    </source>
</evidence>
<keyword evidence="2" id="KW-0858">Xylan degradation</keyword>
<dbReference type="SUPFAM" id="SSF75005">
    <property type="entry name" value="Arabinanase/levansucrase/invertase"/>
    <property type="match status" value="1"/>
</dbReference>
<evidence type="ECO:0000256" key="6">
    <source>
        <dbReference type="PIRSR" id="PIRSR606710-2"/>
    </source>
</evidence>
<keyword evidence="5 7" id="KW-0326">Glycosidase</keyword>
<dbReference type="AlphaFoldDB" id="A0A1M6C6Y8"/>
<dbReference type="GO" id="GO:0004553">
    <property type="term" value="F:hydrolase activity, hydrolyzing O-glycosyl compounds"/>
    <property type="evidence" value="ECO:0007669"/>
    <property type="project" value="InterPro"/>
</dbReference>
<name>A0A1M6C6Y8_9FLAO</name>
<evidence type="ECO:0000256" key="7">
    <source>
        <dbReference type="RuleBase" id="RU361187"/>
    </source>
</evidence>
<evidence type="ECO:0000313" key="9">
    <source>
        <dbReference type="Proteomes" id="UP000184231"/>
    </source>
</evidence>
<evidence type="ECO:0000256" key="1">
    <source>
        <dbReference type="ARBA" id="ARBA00009865"/>
    </source>
</evidence>
<proteinExistence type="inferred from homology"/>
<dbReference type="InterPro" id="IPR006710">
    <property type="entry name" value="Glyco_hydro_43"/>
</dbReference>
<dbReference type="Proteomes" id="UP000184231">
    <property type="component" value="Unassembled WGS sequence"/>
</dbReference>
<dbReference type="InterPro" id="IPR052176">
    <property type="entry name" value="Glycosyl_Hydrlase_43_Enz"/>
</dbReference>
<dbReference type="InterPro" id="IPR023296">
    <property type="entry name" value="Glyco_hydro_beta-prop_sf"/>
</dbReference>
<dbReference type="Pfam" id="PF04616">
    <property type="entry name" value="Glyco_hydro_43"/>
    <property type="match status" value="1"/>
</dbReference>
<evidence type="ECO:0000256" key="4">
    <source>
        <dbReference type="ARBA" id="ARBA00023277"/>
    </source>
</evidence>
<gene>
    <name evidence="8" type="ORF">SAMN04487911_103102</name>
</gene>
<dbReference type="GO" id="GO:0045493">
    <property type="term" value="P:xylan catabolic process"/>
    <property type="evidence" value="ECO:0007669"/>
    <property type="project" value="UniProtKB-KW"/>
</dbReference>
<sequence>MKKVILKITGALMIAGGALVPIGCKQHVKEVVEPAEAAIKVQTPIISGEWEHIFNPNDTRSEIDTTWYTNDHAFAKGPDGKWHAYGIIGHKPINPWTGENKLFHISADSISQLKWEDHDYALKVKPGVERVLWAPHIFQENGKNYMFYNIGNLQEKAPYYASWGQLCLAESDDMFNWKRHELNPLFSDPGHARDSFVFKDNGMYYFYYTRTFNEVDIRSCVAVRTSPDLKHWSGPKIVHTQPYLADWAGDAESPFIVKKDGLYYLFVCRALTDYNETHVYWSKDPLNFPIENLVTSLPLHAPEVIKVSEDEWYISNTGWDKEGLYLAKLEWK</sequence>
<dbReference type="PANTHER" id="PTHR43772:SF2">
    <property type="entry name" value="PUTATIVE (AFU_ORTHOLOGUE AFUA_2G04480)-RELATED"/>
    <property type="match status" value="1"/>
</dbReference>
<comment type="similarity">
    <text evidence="1 7">Belongs to the glycosyl hydrolase 43 family.</text>
</comment>
<dbReference type="RefSeq" id="WP_072763170.1">
    <property type="nucleotide sequence ID" value="NZ_FQYX01000003.1"/>
</dbReference>
<dbReference type="Gene3D" id="2.115.10.20">
    <property type="entry name" value="Glycosyl hydrolase domain, family 43"/>
    <property type="match status" value="2"/>
</dbReference>
<protein>
    <submittedName>
        <fullName evidence="8">Glycosyl hydrolases family 43</fullName>
    </submittedName>
</protein>